<name>A0A4Q9MA28_9APHY</name>
<dbReference type="OrthoDB" id="10252740at2759"/>
<evidence type="ECO:0000259" key="1">
    <source>
        <dbReference type="PROSITE" id="PS50822"/>
    </source>
</evidence>
<dbReference type="Pfam" id="PF08699">
    <property type="entry name" value="ArgoL1"/>
    <property type="match status" value="1"/>
</dbReference>
<dbReference type="InterPro" id="IPR036397">
    <property type="entry name" value="RNaseH_sf"/>
</dbReference>
<dbReference type="InterPro" id="IPR014811">
    <property type="entry name" value="ArgoL1"/>
</dbReference>
<dbReference type="EMBL" id="ML143489">
    <property type="protein sequence ID" value="TBU24030.1"/>
    <property type="molecule type" value="Genomic_DNA"/>
</dbReference>
<dbReference type="Gene3D" id="3.40.50.2300">
    <property type="match status" value="1"/>
</dbReference>
<organism evidence="2">
    <name type="scientific">Dichomitus squalens</name>
    <dbReference type="NCBI Taxonomy" id="114155"/>
    <lineage>
        <taxon>Eukaryota</taxon>
        <taxon>Fungi</taxon>
        <taxon>Dikarya</taxon>
        <taxon>Basidiomycota</taxon>
        <taxon>Agaricomycotina</taxon>
        <taxon>Agaricomycetes</taxon>
        <taxon>Polyporales</taxon>
        <taxon>Polyporaceae</taxon>
        <taxon>Dichomitus</taxon>
    </lineage>
</organism>
<dbReference type="Gene3D" id="3.30.420.10">
    <property type="entry name" value="Ribonuclease H-like superfamily/Ribonuclease H"/>
    <property type="match status" value="1"/>
</dbReference>
<dbReference type="Gene3D" id="2.170.260.10">
    <property type="entry name" value="paz domain"/>
    <property type="match status" value="1"/>
</dbReference>
<dbReference type="PANTHER" id="PTHR22891">
    <property type="entry name" value="EUKARYOTIC TRANSLATION INITIATION FACTOR 2C"/>
    <property type="match status" value="1"/>
</dbReference>
<dbReference type="CDD" id="cd02846">
    <property type="entry name" value="PAZ_argonaute_like"/>
    <property type="match status" value="1"/>
</dbReference>
<dbReference type="InterPro" id="IPR003165">
    <property type="entry name" value="Piwi"/>
</dbReference>
<dbReference type="Proteomes" id="UP000292957">
    <property type="component" value="Unassembled WGS sequence"/>
</dbReference>
<feature type="domain" description="Piwi" evidence="1">
    <location>
        <begin position="360"/>
        <end position="675"/>
    </location>
</feature>
<accession>A0A4Q9MA28</accession>
<dbReference type="AlphaFoldDB" id="A0A4Q9MA28"/>
<dbReference type="SUPFAM" id="SSF101690">
    <property type="entry name" value="PAZ domain"/>
    <property type="match status" value="1"/>
</dbReference>
<dbReference type="InterPro" id="IPR012337">
    <property type="entry name" value="RNaseH-like_sf"/>
</dbReference>
<dbReference type="PROSITE" id="PS50822">
    <property type="entry name" value="PIWI"/>
    <property type="match status" value="1"/>
</dbReference>
<dbReference type="SUPFAM" id="SSF53098">
    <property type="entry name" value="Ribonuclease H-like"/>
    <property type="match status" value="1"/>
</dbReference>
<gene>
    <name evidence="2" type="ORF">BD311DRAFT_672632</name>
</gene>
<dbReference type="InterPro" id="IPR036085">
    <property type="entry name" value="PAZ_dom_sf"/>
</dbReference>
<reference evidence="2" key="1">
    <citation type="submission" date="2019-01" db="EMBL/GenBank/DDBJ databases">
        <title>Draft genome sequences of three monokaryotic isolates of the white-rot basidiomycete fungus Dichomitus squalens.</title>
        <authorList>
            <consortium name="DOE Joint Genome Institute"/>
            <person name="Lopez S.C."/>
            <person name="Andreopoulos B."/>
            <person name="Pangilinan J."/>
            <person name="Lipzen A."/>
            <person name="Riley R."/>
            <person name="Ahrendt S."/>
            <person name="Ng V."/>
            <person name="Barry K."/>
            <person name="Daum C."/>
            <person name="Grigoriev I.V."/>
            <person name="Hilden K.S."/>
            <person name="Makela M.R."/>
            <person name="de Vries R.P."/>
        </authorList>
    </citation>
    <scope>NUCLEOTIDE SEQUENCE [LARGE SCALE GENOMIC DNA]</scope>
    <source>
        <strain evidence="2">OM18370.1</strain>
    </source>
</reference>
<sequence>MQPRNASVPPDNNTKSLSLLQLIVRQAPNIRHHFPADARAFYDIATAKYLDVGLSVWRGYFQSVRPTLGRLLINIDVSHALFYAHGPLINLMMQHLGVHDVRGLHNLQPHSFRQLRSFLKGVVVSFTVARDMRPRPISDLVDAAGLQEFDKENERCSVQRHFETKYQVPVQYPRAVGVKIGKTAIFPAEFCEVQPGQIYRKQIPARVQKEFLNIATQRPDVRFRAITEAVRHDDVFKYRSSDYVREAGMQVNDRPVDLKGKVLVPPLIKYGHGHVVQLGRKAGHWNLRGCQLYKPGVLQSWMVVCYYNVDRDQVQHFVRRLSDALRGLAIPDKMPELLPGNGSNPTAVLEEYGRKLKPTLVLCIMPENSAETRRAIKYWGDCARGVSTQCVLKGKWDHASEQYYANVALKQAVPCYCSINSRMGGVNSVIEHPGVGDFLRTAMIVGADVGHPGPGITNRPSVAGVVASLNLEASIMTSYSSVQQPRQEMIEDLEEMIISALNDWRKYRRESLGSEFDRPPSVIIFYRDGVSEGEYDRITQYEIHKIHSELFTLCLFTRMKLPRRVWPKIVFIVVTKRHHVRFFAKNSEDEDRSGNCPAGLLVDDSITNPHVPNFYLQSHAGLLGTSRPTHYSVLANEAQLDIDFIQRLTFHLCHTYASATRSVSIPAPVYYADRLCLRLPFLCGNGASLSDTASDTTSGETFDLETWKRAVALNKPFPGFQLRMPFI</sequence>
<evidence type="ECO:0000313" key="2">
    <source>
        <dbReference type="EMBL" id="TBU24030.1"/>
    </source>
</evidence>
<dbReference type="GO" id="GO:0003676">
    <property type="term" value="F:nucleic acid binding"/>
    <property type="evidence" value="ECO:0007669"/>
    <property type="project" value="InterPro"/>
</dbReference>
<dbReference type="SMART" id="SM01163">
    <property type="entry name" value="DUF1785"/>
    <property type="match status" value="1"/>
</dbReference>
<proteinExistence type="predicted"/>
<dbReference type="Pfam" id="PF02171">
    <property type="entry name" value="Piwi"/>
    <property type="match status" value="1"/>
</dbReference>
<protein>
    <submittedName>
        <fullName evidence="2">Piwi-domain-containing protein</fullName>
    </submittedName>
</protein>
<dbReference type="SMART" id="SM00950">
    <property type="entry name" value="Piwi"/>
    <property type="match status" value="1"/>
</dbReference>